<name>A0A0N9PVA0_9VIRU</name>
<protein>
    <submittedName>
        <fullName evidence="1">Uncharacterized protein</fullName>
    </submittedName>
</protein>
<dbReference type="EMBL" id="KT428292">
    <property type="protein sequence ID" value="ALH06733.1"/>
    <property type="molecule type" value="Genomic_DNA"/>
</dbReference>
<gene>
    <name evidence="1" type="ORF">PMV_035</name>
</gene>
<organism evidence="1 2">
    <name type="scientific">Port-miou virus</name>
    <dbReference type="NCBI Taxonomy" id="1733873"/>
    <lineage>
        <taxon>Viruses</taxon>
        <taxon>Varidnaviria</taxon>
        <taxon>Bamfordvirae</taxon>
        <taxon>Nucleocytoviricota</taxon>
        <taxon>Megaviricetes</taxon>
        <taxon>Pimascovirales</taxon>
        <taxon>Pimascovirales incertae sedis</taxon>
        <taxon>Marseilleviridae</taxon>
        <taxon>Losannavirus</taxon>
        <taxon>Losannavirus lausannense</taxon>
        <taxon>Lausannevirus</taxon>
    </lineage>
</organism>
<proteinExistence type="predicted"/>
<reference evidence="1" key="1">
    <citation type="journal article" date="2015" name="Genome Announc.">
        <title>Complete Genome Sequence of a New Member of the Marseilleviridae Recovered from the Brackish Submarine Spring in the Cassis Port-Miou Calanque, France.</title>
        <authorList>
            <person name="Doutre G."/>
            <person name="Arfib B."/>
            <person name="Rochette P."/>
            <person name="Claverie J.M."/>
            <person name="Bonin P."/>
            <person name="Abergel C."/>
        </authorList>
    </citation>
    <scope>NUCLEOTIDE SEQUENCE [LARGE SCALE GENOMIC DNA]</scope>
    <source>
        <strain evidence="1">1</strain>
    </source>
</reference>
<sequence length="133" mass="15436">MQFNYSIQWAFGKEGKEIDLILFRCIEQNSSVCFCCCRGDVPKALQKFQELLKLVESNARSIFAEVSFGGHITANCQDESVLFHMEKETDDAISVLSEDSLFCLRPCVSESLQRTFRYFIETMKEQKSNIFYR</sequence>
<evidence type="ECO:0000313" key="2">
    <source>
        <dbReference type="Proteomes" id="UP000319438"/>
    </source>
</evidence>
<accession>A0A0N9PVA0</accession>
<evidence type="ECO:0000313" key="1">
    <source>
        <dbReference type="EMBL" id="ALH06733.1"/>
    </source>
</evidence>
<dbReference type="Proteomes" id="UP000319438">
    <property type="component" value="Segment"/>
</dbReference>